<organism evidence="2 3">
    <name type="scientific">Apiospora marii</name>
    <dbReference type="NCBI Taxonomy" id="335849"/>
    <lineage>
        <taxon>Eukaryota</taxon>
        <taxon>Fungi</taxon>
        <taxon>Dikarya</taxon>
        <taxon>Ascomycota</taxon>
        <taxon>Pezizomycotina</taxon>
        <taxon>Sordariomycetes</taxon>
        <taxon>Xylariomycetidae</taxon>
        <taxon>Amphisphaeriales</taxon>
        <taxon>Apiosporaceae</taxon>
        <taxon>Apiospora</taxon>
    </lineage>
</organism>
<evidence type="ECO:0000256" key="1">
    <source>
        <dbReference type="SAM" id="SignalP"/>
    </source>
</evidence>
<dbReference type="PANTHER" id="PTHR39602">
    <property type="entry name" value="ACW-9"/>
    <property type="match status" value="1"/>
</dbReference>
<gene>
    <name evidence="2" type="ORF">PG991_004310</name>
</gene>
<reference evidence="2 3" key="1">
    <citation type="submission" date="2023-01" db="EMBL/GenBank/DDBJ databases">
        <title>Analysis of 21 Apiospora genomes using comparative genomics revels a genus with tremendous synthesis potential of carbohydrate active enzymes and secondary metabolites.</title>
        <authorList>
            <person name="Sorensen T."/>
        </authorList>
    </citation>
    <scope>NUCLEOTIDE SEQUENCE [LARGE SCALE GENOMIC DNA]</scope>
    <source>
        <strain evidence="2 3">CBS 20057</strain>
    </source>
</reference>
<evidence type="ECO:0000313" key="3">
    <source>
        <dbReference type="Proteomes" id="UP001396898"/>
    </source>
</evidence>
<name>A0ABR1S7R1_9PEZI</name>
<accession>A0ABR1S7R1</accession>
<keyword evidence="1" id="KW-0732">Signal</keyword>
<dbReference type="Proteomes" id="UP001396898">
    <property type="component" value="Unassembled WGS sequence"/>
</dbReference>
<protein>
    <submittedName>
        <fullName evidence="2">Small secreted protein</fullName>
    </submittedName>
</protein>
<comment type="caution">
    <text evidence="2">The sequence shown here is derived from an EMBL/GenBank/DDBJ whole genome shotgun (WGS) entry which is preliminary data.</text>
</comment>
<dbReference type="PANTHER" id="PTHR39602:SF2">
    <property type="entry name" value="ACW-9"/>
    <property type="match status" value="1"/>
</dbReference>
<dbReference type="EMBL" id="JAQQWI010000007">
    <property type="protein sequence ID" value="KAK8027254.1"/>
    <property type="molecule type" value="Genomic_DNA"/>
</dbReference>
<feature type="chain" id="PRO_5047324899" evidence="1">
    <location>
        <begin position="18"/>
        <end position="149"/>
    </location>
</feature>
<evidence type="ECO:0000313" key="2">
    <source>
        <dbReference type="EMBL" id="KAK8027254.1"/>
    </source>
</evidence>
<feature type="signal peptide" evidence="1">
    <location>
        <begin position="1"/>
        <end position="17"/>
    </location>
</feature>
<proteinExistence type="predicted"/>
<sequence>MLYTSLFSTLFAAVALAAPAPSPAASKSMMAAGEWTIESLKRTCNADDTACDWEFGINTNTPGVAVQACKITAKGKPASQTDIKEPQWCGPYRITTGWSDQFGKDEGFTTLAVVDEGKRQIVYPAYQDKQLKNGVPVVPDQKYTPAALP</sequence>
<keyword evidence="3" id="KW-1185">Reference proteome</keyword>